<accession>A0A3R8PCZ0</accession>
<dbReference type="EMBL" id="PQNK01000006">
    <property type="protein sequence ID" value="RRO86879.1"/>
    <property type="molecule type" value="Genomic_DNA"/>
</dbReference>
<protein>
    <submittedName>
        <fullName evidence="3">Uncharacterized protein</fullName>
    </submittedName>
</protein>
<sequence length="225" mass="23244">MTDPRPDGTRAHGHPTPGRDTPAAGGRHPRDRDRGKGTIRRIHEHRAATLRRAAPGIGRTLALPGLGLLILAAVIATLHVVSVHPLSGSGTDLTAGTTVTILADDDVLASDDCTFSDVAGDDMSDRFTAVTVTLSGDPAVPVVFLPFTRTLGVWGTVTVTDDIDGALLTCGRGQAWMSAYTPLTLTIMRWAVMGGTVIGGAPIVLGALAGLAARAAVTRRRSSGS</sequence>
<dbReference type="Proteomes" id="UP000276526">
    <property type="component" value="Unassembled WGS sequence"/>
</dbReference>
<feature type="region of interest" description="Disordered" evidence="1">
    <location>
        <begin position="1"/>
        <end position="39"/>
    </location>
</feature>
<comment type="caution">
    <text evidence="3">The sequence shown here is derived from an EMBL/GenBank/DDBJ whole genome shotgun (WGS) entry which is preliminary data.</text>
</comment>
<feature type="compositionally biased region" description="Basic and acidic residues" evidence="1">
    <location>
        <begin position="1"/>
        <end position="10"/>
    </location>
</feature>
<name>A0A3R8PCZ0_9CORY</name>
<evidence type="ECO:0000313" key="3">
    <source>
        <dbReference type="EMBL" id="RRO86879.1"/>
    </source>
</evidence>
<evidence type="ECO:0000256" key="2">
    <source>
        <dbReference type="SAM" id="Phobius"/>
    </source>
</evidence>
<keyword evidence="2" id="KW-1133">Transmembrane helix</keyword>
<feature type="transmembrane region" description="Helical" evidence="2">
    <location>
        <begin position="61"/>
        <end position="81"/>
    </location>
</feature>
<evidence type="ECO:0000313" key="4">
    <source>
        <dbReference type="Proteomes" id="UP000276526"/>
    </source>
</evidence>
<dbReference type="RefSeq" id="WP_125173603.1">
    <property type="nucleotide sequence ID" value="NZ_JAPJOD010000123.1"/>
</dbReference>
<dbReference type="AlphaFoldDB" id="A0A3R8PCZ0"/>
<feature type="transmembrane region" description="Helical" evidence="2">
    <location>
        <begin position="187"/>
        <end position="213"/>
    </location>
</feature>
<reference evidence="3 4" key="1">
    <citation type="submission" date="2018-01" db="EMBL/GenBank/DDBJ databases">
        <title>Twenty Corynebacterium bovis Genomes.</title>
        <authorList>
            <person name="Gulvik C.A."/>
        </authorList>
    </citation>
    <scope>NUCLEOTIDE SEQUENCE [LARGE SCALE GENOMIC DNA]</scope>
    <source>
        <strain evidence="3 4">F6900</strain>
    </source>
</reference>
<keyword evidence="2" id="KW-0472">Membrane</keyword>
<gene>
    <name evidence="3" type="ORF">CXF48_04950</name>
</gene>
<evidence type="ECO:0000256" key="1">
    <source>
        <dbReference type="SAM" id="MobiDB-lite"/>
    </source>
</evidence>
<organism evidence="3 4">
    <name type="scientific">Corynebacterium bovis</name>
    <dbReference type="NCBI Taxonomy" id="36808"/>
    <lineage>
        <taxon>Bacteria</taxon>
        <taxon>Bacillati</taxon>
        <taxon>Actinomycetota</taxon>
        <taxon>Actinomycetes</taxon>
        <taxon>Mycobacteriales</taxon>
        <taxon>Corynebacteriaceae</taxon>
        <taxon>Corynebacterium</taxon>
    </lineage>
</organism>
<proteinExistence type="predicted"/>
<keyword evidence="2" id="KW-0812">Transmembrane</keyword>